<dbReference type="InterPro" id="IPR003591">
    <property type="entry name" value="Leu-rich_rpt_typical-subtyp"/>
</dbReference>
<dbReference type="EMBL" id="WXYO01000008">
    <property type="protein sequence ID" value="NAS13776.1"/>
    <property type="molecule type" value="Genomic_DNA"/>
</dbReference>
<accession>A0A6L9EGK5</accession>
<evidence type="ECO:0000256" key="4">
    <source>
        <dbReference type="SAM" id="SignalP"/>
    </source>
</evidence>
<dbReference type="SMART" id="SM00364">
    <property type="entry name" value="LRR_BAC"/>
    <property type="match status" value="7"/>
</dbReference>
<evidence type="ECO:0000256" key="2">
    <source>
        <dbReference type="ARBA" id="ARBA00022737"/>
    </source>
</evidence>
<dbReference type="RefSeq" id="WP_161436826.1">
    <property type="nucleotide sequence ID" value="NZ_WXYO01000008.1"/>
</dbReference>
<organism evidence="6 7">
    <name type="scientific">Poritiphilus flavus</name>
    <dbReference type="NCBI Taxonomy" id="2697053"/>
    <lineage>
        <taxon>Bacteria</taxon>
        <taxon>Pseudomonadati</taxon>
        <taxon>Bacteroidota</taxon>
        <taxon>Flavobacteriia</taxon>
        <taxon>Flavobacteriales</taxon>
        <taxon>Flavobacteriaceae</taxon>
        <taxon>Poritiphilus</taxon>
    </lineage>
</organism>
<reference evidence="6 7" key="1">
    <citation type="submission" date="2020-01" db="EMBL/GenBank/DDBJ databases">
        <title>Bacteria diversity of Porities sp.</title>
        <authorList>
            <person name="Wang G."/>
        </authorList>
    </citation>
    <scope>NUCLEOTIDE SEQUENCE [LARGE SCALE GENOMIC DNA]</scope>
    <source>
        <strain evidence="6 7">R33</strain>
    </source>
</reference>
<dbReference type="PROSITE" id="PS51450">
    <property type="entry name" value="LRR"/>
    <property type="match status" value="3"/>
</dbReference>
<keyword evidence="7" id="KW-1185">Reference proteome</keyword>
<dbReference type="AlphaFoldDB" id="A0A6L9EGK5"/>
<keyword evidence="2" id="KW-0677">Repeat</keyword>
<dbReference type="PANTHER" id="PTHR48051:SF1">
    <property type="entry name" value="RAS SUPPRESSOR PROTEIN 1"/>
    <property type="match status" value="1"/>
</dbReference>
<feature type="signal peptide" evidence="4">
    <location>
        <begin position="1"/>
        <end position="22"/>
    </location>
</feature>
<dbReference type="Gene3D" id="3.80.10.10">
    <property type="entry name" value="Ribonuclease Inhibitor"/>
    <property type="match status" value="2"/>
</dbReference>
<dbReference type="InterPro" id="IPR050216">
    <property type="entry name" value="LRR_domain-containing"/>
</dbReference>
<dbReference type="SUPFAM" id="SSF52058">
    <property type="entry name" value="L domain-like"/>
    <property type="match status" value="1"/>
</dbReference>
<sequence>MKSTARSIIVLLLGLLVFACSKDDSGSEVQMVESVPENPTPEPESKSAEKQITSFKFPGLEAEGVTVDVSAEIDQENLSVFAELPIGTQVTSLEPQLEVSPGATVVPTGPQDFTEAVEYTVTAENGSSVSYLATVEVPLSQKEILLRILELNPLHTLDWDESEDIGNWDGVTLDDNGNIIELEFFDYIESRGRRITLLPEEIRGLKYLEKLILTDNQLTVLPDAIGELNNLTILNLHRNKIVEIPSTIGQLEKLVELRLTSNRLENVPEDLWRIPSLEYLDLSYNRIQEMPSVLGELSKLKELHLSQNNFKALPPEISMLENLEILTIRDNDLTELPAEIGSLKKLEHLNLAFNDLTYLPAEFANLKNLKYLNLGANQLSNPLNLPLISSGLIVECKSNLEQLLLGGNPDLDVLPQCICDMDPAYGGTTDIDIVPDKVICQGDVLDPD</sequence>
<dbReference type="Pfam" id="PF23598">
    <property type="entry name" value="LRR_14"/>
    <property type="match status" value="2"/>
</dbReference>
<evidence type="ECO:0000259" key="5">
    <source>
        <dbReference type="Pfam" id="PF23598"/>
    </source>
</evidence>
<dbReference type="SMART" id="SM00369">
    <property type="entry name" value="LRR_TYP"/>
    <property type="match status" value="7"/>
</dbReference>
<keyword evidence="1" id="KW-0433">Leucine-rich repeat</keyword>
<dbReference type="InterPro" id="IPR032675">
    <property type="entry name" value="LRR_dom_sf"/>
</dbReference>
<dbReference type="InterPro" id="IPR055414">
    <property type="entry name" value="LRR_R13L4/SHOC2-like"/>
</dbReference>
<dbReference type="FunFam" id="3.80.10.10:FF:000041">
    <property type="entry name" value="LRR receptor-like serine/threonine-protein kinase ERECTA"/>
    <property type="match status" value="1"/>
</dbReference>
<proteinExistence type="predicted"/>
<dbReference type="Proteomes" id="UP000475249">
    <property type="component" value="Unassembled WGS sequence"/>
</dbReference>
<feature type="chain" id="PRO_5026858228" description="Disease resistance R13L4/SHOC-2-like LRR domain-containing protein" evidence="4">
    <location>
        <begin position="23"/>
        <end position="448"/>
    </location>
</feature>
<evidence type="ECO:0000313" key="7">
    <source>
        <dbReference type="Proteomes" id="UP000475249"/>
    </source>
</evidence>
<feature type="region of interest" description="Disordered" evidence="3">
    <location>
        <begin position="27"/>
        <end position="50"/>
    </location>
</feature>
<dbReference type="InterPro" id="IPR001611">
    <property type="entry name" value="Leu-rich_rpt"/>
</dbReference>
<gene>
    <name evidence="6" type="ORF">GTQ38_17310</name>
</gene>
<feature type="domain" description="Disease resistance R13L4/SHOC-2-like LRR" evidence="5">
    <location>
        <begin position="294"/>
        <end position="375"/>
    </location>
</feature>
<evidence type="ECO:0000256" key="3">
    <source>
        <dbReference type="SAM" id="MobiDB-lite"/>
    </source>
</evidence>
<evidence type="ECO:0000256" key="1">
    <source>
        <dbReference type="ARBA" id="ARBA00022614"/>
    </source>
</evidence>
<name>A0A6L9EGK5_9FLAO</name>
<dbReference type="PROSITE" id="PS51257">
    <property type="entry name" value="PROKAR_LIPOPROTEIN"/>
    <property type="match status" value="1"/>
</dbReference>
<evidence type="ECO:0000313" key="6">
    <source>
        <dbReference type="EMBL" id="NAS13776.1"/>
    </source>
</evidence>
<comment type="caution">
    <text evidence="6">The sequence shown here is derived from an EMBL/GenBank/DDBJ whole genome shotgun (WGS) entry which is preliminary data.</text>
</comment>
<feature type="domain" description="Disease resistance R13L4/SHOC-2-like LRR" evidence="5">
    <location>
        <begin position="167"/>
        <end position="283"/>
    </location>
</feature>
<dbReference type="PANTHER" id="PTHR48051">
    <property type="match status" value="1"/>
</dbReference>
<dbReference type="Gene3D" id="2.60.40.2340">
    <property type="match status" value="1"/>
</dbReference>
<protein>
    <recommendedName>
        <fullName evidence="5">Disease resistance R13L4/SHOC-2-like LRR domain-containing protein</fullName>
    </recommendedName>
</protein>
<dbReference type="GO" id="GO:0005737">
    <property type="term" value="C:cytoplasm"/>
    <property type="evidence" value="ECO:0007669"/>
    <property type="project" value="TreeGrafter"/>
</dbReference>
<keyword evidence="4" id="KW-0732">Signal</keyword>